<comment type="caution">
    <text evidence="2">The sequence shown here is derived from an EMBL/GenBank/DDBJ whole genome shotgun (WGS) entry which is preliminary data.</text>
</comment>
<dbReference type="OrthoDB" id="2448864at2759"/>
<dbReference type="STRING" id="44941.A0A397UUU0"/>
<accession>A0A397UUU0</accession>
<reference evidence="2 3" key="1">
    <citation type="submission" date="2018-06" db="EMBL/GenBank/DDBJ databases">
        <title>Comparative genomics reveals the genomic features of Rhizophagus irregularis, R. cerebriforme, R. diaphanum and Gigaspora rosea, and their symbiotic lifestyle signature.</title>
        <authorList>
            <person name="Morin E."/>
            <person name="San Clemente H."/>
            <person name="Chen E.C.H."/>
            <person name="De La Providencia I."/>
            <person name="Hainaut M."/>
            <person name="Kuo A."/>
            <person name="Kohler A."/>
            <person name="Murat C."/>
            <person name="Tang N."/>
            <person name="Roy S."/>
            <person name="Loubradou J."/>
            <person name="Henrissat B."/>
            <person name="Grigoriev I.V."/>
            <person name="Corradi N."/>
            <person name="Roux C."/>
            <person name="Martin F.M."/>
        </authorList>
    </citation>
    <scope>NUCLEOTIDE SEQUENCE [LARGE SCALE GENOMIC DNA]</scope>
    <source>
        <strain evidence="2 3">DAOM 194757</strain>
    </source>
</reference>
<evidence type="ECO:0000313" key="2">
    <source>
        <dbReference type="EMBL" id="RIB14004.1"/>
    </source>
</evidence>
<protein>
    <submittedName>
        <fullName evidence="2">Uncharacterized protein</fullName>
    </submittedName>
</protein>
<keyword evidence="3" id="KW-1185">Reference proteome</keyword>
<feature type="region of interest" description="Disordered" evidence="1">
    <location>
        <begin position="1"/>
        <end position="40"/>
    </location>
</feature>
<organism evidence="2 3">
    <name type="scientific">Gigaspora rosea</name>
    <dbReference type="NCBI Taxonomy" id="44941"/>
    <lineage>
        <taxon>Eukaryota</taxon>
        <taxon>Fungi</taxon>
        <taxon>Fungi incertae sedis</taxon>
        <taxon>Mucoromycota</taxon>
        <taxon>Glomeromycotina</taxon>
        <taxon>Glomeromycetes</taxon>
        <taxon>Diversisporales</taxon>
        <taxon>Gigasporaceae</taxon>
        <taxon>Gigaspora</taxon>
    </lineage>
</organism>
<proteinExistence type="predicted"/>
<dbReference type="Proteomes" id="UP000266673">
    <property type="component" value="Unassembled WGS sequence"/>
</dbReference>
<sequence length="252" mass="29582">MNERNTRTNISNNDHIEQESNNEDFNYEISDNNSGNVLDEDNVLSEDDLLSEGDFLSENELLSEGDLSSKDDFLSEDNLLSEGNLSSEDDILNKADFNRETVDEPLSNEEMPSINREFAPYFSNITEVLMFFWIQKYNILKYYTGDFVIYQESTKRFGRILSIVQKDGSLYINIQRILTFEELPRNMQSNNHKERSIRVEVWMLDREVDNAIITIELQTVIRRIMITILYYNNINKPSSITIREILYKHNSK</sequence>
<dbReference type="AlphaFoldDB" id="A0A397UUU0"/>
<name>A0A397UUU0_9GLOM</name>
<gene>
    <name evidence="2" type="ORF">C2G38_2040528</name>
</gene>
<dbReference type="EMBL" id="QKWP01000872">
    <property type="protein sequence ID" value="RIB14004.1"/>
    <property type="molecule type" value="Genomic_DNA"/>
</dbReference>
<evidence type="ECO:0000256" key="1">
    <source>
        <dbReference type="SAM" id="MobiDB-lite"/>
    </source>
</evidence>
<evidence type="ECO:0000313" key="3">
    <source>
        <dbReference type="Proteomes" id="UP000266673"/>
    </source>
</evidence>